<dbReference type="Proteomes" id="UP000247811">
    <property type="component" value="Unassembled WGS sequence"/>
</dbReference>
<gene>
    <name evidence="1" type="ORF">C7444_110100</name>
</gene>
<evidence type="ECO:0008006" key="3">
    <source>
        <dbReference type="Google" id="ProtNLM"/>
    </source>
</evidence>
<dbReference type="RefSeq" id="WP_245909533.1">
    <property type="nucleotide sequence ID" value="NZ_QJJS01000010.1"/>
</dbReference>
<comment type="caution">
    <text evidence="1">The sequence shown here is derived from an EMBL/GenBank/DDBJ whole genome shotgun (WGS) entry which is preliminary data.</text>
</comment>
<proteinExistence type="predicted"/>
<dbReference type="EMBL" id="QJJS01000010">
    <property type="protein sequence ID" value="PXW95255.1"/>
    <property type="molecule type" value="Genomic_DNA"/>
</dbReference>
<organism evidence="1 2">
    <name type="scientific">Sphaerotilus hippei</name>
    <dbReference type="NCBI Taxonomy" id="744406"/>
    <lineage>
        <taxon>Bacteria</taxon>
        <taxon>Pseudomonadati</taxon>
        <taxon>Pseudomonadota</taxon>
        <taxon>Betaproteobacteria</taxon>
        <taxon>Burkholderiales</taxon>
        <taxon>Sphaerotilaceae</taxon>
        <taxon>Sphaerotilus</taxon>
    </lineage>
</organism>
<dbReference type="SUPFAM" id="SSF74653">
    <property type="entry name" value="TolA/TonB C-terminal domain"/>
    <property type="match status" value="1"/>
</dbReference>
<sequence length="170" mass="18170">MHCVESKVAAPGRGRRGRGPAALRLLLVAGLAALAGCGTAPERGGSSEAAGSAYPERSGAPRAASWAEYRVMAGRRLVAMNPRQTHDGEVEQPALAIPVLRIQLESDGSVRKVEVVRRPGQAADTTQIAIDAVRRAAPFGPVAHLPGPWEFTEVFLFNEDRRFKPAVLDR</sequence>
<dbReference type="Gene3D" id="3.30.1150.10">
    <property type="match status" value="1"/>
</dbReference>
<evidence type="ECO:0000313" key="2">
    <source>
        <dbReference type="Proteomes" id="UP000247811"/>
    </source>
</evidence>
<dbReference type="AlphaFoldDB" id="A0A318H1K0"/>
<evidence type="ECO:0000313" key="1">
    <source>
        <dbReference type="EMBL" id="PXW95255.1"/>
    </source>
</evidence>
<reference evidence="1 2" key="1">
    <citation type="submission" date="2018-05" db="EMBL/GenBank/DDBJ databases">
        <title>Genomic Encyclopedia of Type Strains, Phase IV (KMG-IV): sequencing the most valuable type-strain genomes for metagenomic binning, comparative biology and taxonomic classification.</title>
        <authorList>
            <person name="Goeker M."/>
        </authorList>
    </citation>
    <scope>NUCLEOTIDE SEQUENCE [LARGE SCALE GENOMIC DNA]</scope>
    <source>
        <strain evidence="1 2">DSM 566</strain>
    </source>
</reference>
<keyword evidence="2" id="KW-1185">Reference proteome</keyword>
<protein>
    <recommendedName>
        <fullName evidence="3">TonB family protein</fullName>
    </recommendedName>
</protein>
<name>A0A318H1K0_9BURK</name>
<accession>A0A318H1K0</accession>